<protein>
    <recommendedName>
        <fullName evidence="4">DUF2269 domain-containing protein</fullName>
    </recommendedName>
</protein>
<keyword evidence="1" id="KW-1133">Transmembrane helix</keyword>
<proteinExistence type="predicted"/>
<comment type="caution">
    <text evidence="2">The sequence shown here is derived from an EMBL/GenBank/DDBJ whole genome shotgun (WGS) entry which is preliminary data.</text>
</comment>
<gene>
    <name evidence="2" type="ORF">KGQ19_14950</name>
</gene>
<evidence type="ECO:0000256" key="1">
    <source>
        <dbReference type="SAM" id="Phobius"/>
    </source>
</evidence>
<dbReference type="EMBL" id="JAAFYZ010000042">
    <property type="protein sequence ID" value="MBS2548164.1"/>
    <property type="molecule type" value="Genomic_DNA"/>
</dbReference>
<keyword evidence="3" id="KW-1185">Reference proteome</keyword>
<feature type="transmembrane region" description="Helical" evidence="1">
    <location>
        <begin position="66"/>
        <end position="83"/>
    </location>
</feature>
<evidence type="ECO:0008006" key="4">
    <source>
        <dbReference type="Google" id="ProtNLM"/>
    </source>
</evidence>
<reference evidence="2 3" key="1">
    <citation type="submission" date="2020-02" db="EMBL/GenBank/DDBJ databases">
        <title>Acidophilic actinobacteria isolated from forest soil.</title>
        <authorList>
            <person name="Golinska P."/>
        </authorList>
    </citation>
    <scope>NUCLEOTIDE SEQUENCE [LARGE SCALE GENOMIC DNA]</scope>
    <source>
        <strain evidence="2 3">NL8</strain>
    </source>
</reference>
<evidence type="ECO:0000313" key="3">
    <source>
        <dbReference type="Proteomes" id="UP000730482"/>
    </source>
</evidence>
<accession>A0ABS5KQ52</accession>
<organism evidence="2 3">
    <name type="scientific">Catenulispora pinistramenti</name>
    <dbReference type="NCBI Taxonomy" id="2705254"/>
    <lineage>
        <taxon>Bacteria</taxon>
        <taxon>Bacillati</taxon>
        <taxon>Actinomycetota</taxon>
        <taxon>Actinomycetes</taxon>
        <taxon>Catenulisporales</taxon>
        <taxon>Catenulisporaceae</taxon>
        <taxon>Catenulispora</taxon>
    </lineage>
</organism>
<name>A0ABS5KQ52_9ACTN</name>
<feature type="transmembrane region" description="Helical" evidence="1">
    <location>
        <begin position="95"/>
        <end position="113"/>
    </location>
</feature>
<dbReference type="Proteomes" id="UP000730482">
    <property type="component" value="Unassembled WGS sequence"/>
</dbReference>
<dbReference type="RefSeq" id="WP_212009738.1">
    <property type="nucleotide sequence ID" value="NZ_JAAFYZ010000042.1"/>
</dbReference>
<feature type="transmembrane region" description="Helical" evidence="1">
    <location>
        <begin position="21"/>
        <end position="46"/>
    </location>
</feature>
<keyword evidence="1" id="KW-0472">Membrane</keyword>
<evidence type="ECO:0000313" key="2">
    <source>
        <dbReference type="EMBL" id="MBS2548164.1"/>
    </source>
</evidence>
<keyword evidence="1" id="KW-0812">Transmembrane</keyword>
<feature type="transmembrane region" description="Helical" evidence="1">
    <location>
        <begin position="145"/>
        <end position="164"/>
    </location>
</feature>
<sequence>MKKDTVLPRLGSRARKALVCVHVAVSVSWLGMTLCLLAMAVTALLTNDADTVRAAYRAMKILGDTLVIPLSLAALLSGLWLSLATPWRLFSWRWVTVKFWLTLAAAAASIFALRARLDQAAHVAATHPVGTIAQMHLGSLRSSMVIIPSVATCVYLANVAISVTKPWGRK</sequence>